<organism evidence="3 4">
    <name type="scientific">Sphingobacterium faecale</name>
    <dbReference type="NCBI Taxonomy" id="2803775"/>
    <lineage>
        <taxon>Bacteria</taxon>
        <taxon>Pseudomonadati</taxon>
        <taxon>Bacteroidota</taxon>
        <taxon>Sphingobacteriia</taxon>
        <taxon>Sphingobacteriales</taxon>
        <taxon>Sphingobacteriaceae</taxon>
        <taxon>Sphingobacterium</taxon>
    </lineage>
</organism>
<proteinExistence type="predicted"/>
<reference evidence="3 4" key="1">
    <citation type="submission" date="2021-01" db="EMBL/GenBank/DDBJ databases">
        <title>C459-1 draft genome sequence.</title>
        <authorList>
            <person name="Zhang X.-F."/>
        </authorList>
    </citation>
    <scope>NUCLEOTIDE SEQUENCE [LARGE SCALE GENOMIC DNA]</scope>
    <source>
        <strain evidence="4">C459-1</strain>
    </source>
</reference>
<evidence type="ECO:0000313" key="3">
    <source>
        <dbReference type="EMBL" id="MBL1408708.1"/>
    </source>
</evidence>
<dbReference type="InterPro" id="IPR057727">
    <property type="entry name" value="WCX_dom"/>
</dbReference>
<name>A0ABS1R239_9SPHI</name>
<keyword evidence="4" id="KW-1185">Reference proteome</keyword>
<dbReference type="RefSeq" id="WP_202102477.1">
    <property type="nucleotide sequence ID" value="NZ_JAERTY010000004.1"/>
</dbReference>
<dbReference type="Proteomes" id="UP000625283">
    <property type="component" value="Unassembled WGS sequence"/>
</dbReference>
<gene>
    <name evidence="3" type="ORF">JKG61_08105</name>
</gene>
<protein>
    <submittedName>
        <fullName evidence="3">WYL domain-containing protein</fullName>
    </submittedName>
</protein>
<evidence type="ECO:0000259" key="2">
    <source>
        <dbReference type="Pfam" id="PF25583"/>
    </source>
</evidence>
<sequence>MAEKETLIRHNLIINKLRRSPLTWKELDAYLKQESEIQGLKLDFVQRTFQRHINDILEIYAVSIKSDRSTRRYYIEADEGHVDRSMQAFDILNLLRMGDNSSNVVLFERRRPMGTEHLAGIFHAIRNNLLLKFEYQKYYEAEAEQRKLLPLAIKEAKNRWYVVGQDLDRNAMRVFAVDRMCKLDFGKKQPASRFAKNVELYFKNSFGVLLATEDQEVEEIVLSYSSFQGNYIKSMPLHESQELLVDNEEEVRVRLRLYVTRDLIMEILSVGAQVKVLAPQSLADTVKAEHKKAIEL</sequence>
<feature type="domain" description="WYL" evidence="1">
    <location>
        <begin position="116"/>
        <end position="180"/>
    </location>
</feature>
<evidence type="ECO:0000313" key="4">
    <source>
        <dbReference type="Proteomes" id="UP000625283"/>
    </source>
</evidence>
<dbReference type="InterPro" id="IPR026881">
    <property type="entry name" value="WYL_dom"/>
</dbReference>
<dbReference type="PANTHER" id="PTHR34580">
    <property type="match status" value="1"/>
</dbReference>
<evidence type="ECO:0000259" key="1">
    <source>
        <dbReference type="Pfam" id="PF13280"/>
    </source>
</evidence>
<dbReference type="Pfam" id="PF25583">
    <property type="entry name" value="WCX"/>
    <property type="match status" value="1"/>
</dbReference>
<comment type="caution">
    <text evidence="3">The sequence shown here is derived from an EMBL/GenBank/DDBJ whole genome shotgun (WGS) entry which is preliminary data.</text>
</comment>
<dbReference type="PROSITE" id="PS52050">
    <property type="entry name" value="WYL"/>
    <property type="match status" value="1"/>
</dbReference>
<dbReference type="PANTHER" id="PTHR34580:SF9">
    <property type="entry name" value="SLL5097 PROTEIN"/>
    <property type="match status" value="1"/>
</dbReference>
<dbReference type="InterPro" id="IPR051534">
    <property type="entry name" value="CBASS_pafABC_assoc_protein"/>
</dbReference>
<feature type="domain" description="WCX" evidence="2">
    <location>
        <begin position="219"/>
        <end position="293"/>
    </location>
</feature>
<dbReference type="EMBL" id="JAERTY010000004">
    <property type="protein sequence ID" value="MBL1408708.1"/>
    <property type="molecule type" value="Genomic_DNA"/>
</dbReference>
<accession>A0ABS1R239</accession>
<dbReference type="Pfam" id="PF13280">
    <property type="entry name" value="WYL"/>
    <property type="match status" value="1"/>
</dbReference>